<proteinExistence type="predicted"/>
<evidence type="ECO:0000256" key="1">
    <source>
        <dbReference type="SAM" id="SignalP"/>
    </source>
</evidence>
<feature type="signal peptide" evidence="1">
    <location>
        <begin position="1"/>
        <end position="18"/>
    </location>
</feature>
<reference evidence="2" key="1">
    <citation type="submission" date="2023-07" db="EMBL/GenBank/DDBJ databases">
        <title>Genomic Encyclopedia of Type Strains, Phase IV (KMG-IV): sequencing the most valuable type-strain genomes for metagenomic binning, comparative biology and taxonomic classification.</title>
        <authorList>
            <person name="Goeker M."/>
        </authorList>
    </citation>
    <scope>NUCLEOTIDE SEQUENCE</scope>
    <source>
        <strain evidence="2">DSM 19569</strain>
    </source>
</reference>
<accession>A0AAJ1WW14</accession>
<dbReference type="AlphaFoldDB" id="A0AAJ1WW14"/>
<dbReference type="EMBL" id="JAUSWL010000003">
    <property type="protein sequence ID" value="MDQ0543265.1"/>
    <property type="molecule type" value="Genomic_DNA"/>
</dbReference>
<comment type="caution">
    <text evidence="2">The sequence shown here is derived from an EMBL/GenBank/DDBJ whole genome shotgun (WGS) entry which is preliminary data.</text>
</comment>
<dbReference type="Proteomes" id="UP001223420">
    <property type="component" value="Unassembled WGS sequence"/>
</dbReference>
<organism evidence="2 3">
    <name type="scientific">Methylobacterium brachiatum</name>
    <dbReference type="NCBI Taxonomy" id="269660"/>
    <lineage>
        <taxon>Bacteria</taxon>
        <taxon>Pseudomonadati</taxon>
        <taxon>Pseudomonadota</taxon>
        <taxon>Alphaproteobacteria</taxon>
        <taxon>Hyphomicrobiales</taxon>
        <taxon>Methylobacteriaceae</taxon>
        <taxon>Methylobacterium</taxon>
    </lineage>
</organism>
<name>A0AAJ1WW14_9HYPH</name>
<feature type="chain" id="PRO_5042492398" evidence="1">
    <location>
        <begin position="19"/>
        <end position="286"/>
    </location>
</feature>
<gene>
    <name evidence="2" type="ORF">QO001_002191</name>
</gene>
<sequence length="286" mass="30748">MQSSRTIVLSILATSCLAGCGAVTPLKDPIIPNDIDARGHSREGKLKTRLISKVKCEVQNALFDAEKLGSVPWLKYWGTQITIKSTWEDKSSLSPSITNDILLKGVESISNVFGATGNAQATRLETTTFIWQNSELLDDQYKNISLGVNTDCDRILDGPLVESDHRIREFIYDNATVAAYGVATTGNFKKPPFTVLQSDLTFVGSIGANYTPIWRFTKLSANTGGSLLSGTRTITGQIIMTVGPLAPLSKIDALKAVEALAEPAASQHNAAVIGSFVAAQNAARFQ</sequence>
<keyword evidence="1" id="KW-0732">Signal</keyword>
<dbReference type="PROSITE" id="PS51257">
    <property type="entry name" value="PROKAR_LIPOPROTEIN"/>
    <property type="match status" value="1"/>
</dbReference>
<evidence type="ECO:0000313" key="3">
    <source>
        <dbReference type="Proteomes" id="UP001223420"/>
    </source>
</evidence>
<protein>
    <submittedName>
        <fullName evidence="2">Uncharacterized protein</fullName>
    </submittedName>
</protein>
<dbReference type="RefSeq" id="WP_230366081.1">
    <property type="nucleotide sequence ID" value="NZ_JAJALK010000004.1"/>
</dbReference>
<evidence type="ECO:0000313" key="2">
    <source>
        <dbReference type="EMBL" id="MDQ0543265.1"/>
    </source>
</evidence>